<keyword evidence="2" id="KW-0862">Zinc</keyword>
<protein>
    <submittedName>
        <fullName evidence="6">Zinc finger protein</fullName>
    </submittedName>
</protein>
<evidence type="ECO:0000256" key="3">
    <source>
        <dbReference type="PROSITE-ProRule" id="PRU00175"/>
    </source>
</evidence>
<feature type="compositionally biased region" description="Polar residues" evidence="4">
    <location>
        <begin position="453"/>
        <end position="467"/>
    </location>
</feature>
<evidence type="ECO:0000259" key="5">
    <source>
        <dbReference type="PROSITE" id="PS50089"/>
    </source>
</evidence>
<dbReference type="SMART" id="SM00355">
    <property type="entry name" value="ZnF_C2H2"/>
    <property type="match status" value="4"/>
</dbReference>
<dbReference type="SUPFAM" id="SSF57850">
    <property type="entry name" value="RING/U-box"/>
    <property type="match status" value="1"/>
</dbReference>
<dbReference type="OrthoDB" id="3838338at2759"/>
<dbReference type="InterPro" id="IPR001841">
    <property type="entry name" value="Znf_RING"/>
</dbReference>
<feature type="compositionally biased region" description="Basic and acidic residues" evidence="4">
    <location>
        <begin position="16"/>
        <end position="30"/>
    </location>
</feature>
<evidence type="ECO:0000256" key="4">
    <source>
        <dbReference type="SAM" id="MobiDB-lite"/>
    </source>
</evidence>
<dbReference type="InterPro" id="IPR013087">
    <property type="entry name" value="Znf_C2H2_type"/>
</dbReference>
<accession>A0A0B2W3E5</accession>
<feature type="compositionally biased region" description="Low complexity" evidence="4">
    <location>
        <begin position="468"/>
        <end position="486"/>
    </location>
</feature>
<feature type="region of interest" description="Disordered" evidence="4">
    <location>
        <begin position="362"/>
        <end position="385"/>
    </location>
</feature>
<dbReference type="Pfam" id="PF25447">
    <property type="entry name" value="RING_ZNF598"/>
    <property type="match status" value="1"/>
</dbReference>
<keyword evidence="1 3" id="KW-0863">Zinc-finger</keyword>
<evidence type="ECO:0000256" key="1">
    <source>
        <dbReference type="ARBA" id="ARBA00022771"/>
    </source>
</evidence>
<dbReference type="InterPro" id="IPR013083">
    <property type="entry name" value="Znf_RING/FYVE/PHD"/>
</dbReference>
<proteinExistence type="predicted"/>
<keyword evidence="7" id="KW-1185">Reference proteome</keyword>
<dbReference type="STRING" id="6265.A0A0B2W3E5"/>
<dbReference type="PANTHER" id="PTHR22938:SF0">
    <property type="entry name" value="E3 UBIQUITIN-PROTEIN LIGASE ZNF598"/>
    <property type="match status" value="1"/>
</dbReference>
<keyword evidence="1 3" id="KW-0479">Metal-binding</keyword>
<gene>
    <name evidence="6" type="primary">znf598</name>
    <name evidence="6" type="ORF">Tcan_02964</name>
</gene>
<dbReference type="GO" id="GO:0043022">
    <property type="term" value="F:ribosome binding"/>
    <property type="evidence" value="ECO:0007669"/>
    <property type="project" value="TreeGrafter"/>
</dbReference>
<dbReference type="GO" id="GO:0008270">
    <property type="term" value="F:zinc ion binding"/>
    <property type="evidence" value="ECO:0007669"/>
    <property type="project" value="UniProtKB-KW"/>
</dbReference>
<feature type="region of interest" description="Disordered" evidence="4">
    <location>
        <begin position="443"/>
        <end position="492"/>
    </location>
</feature>
<feature type="domain" description="RING-type" evidence="5">
    <location>
        <begin position="97"/>
        <end position="137"/>
    </location>
</feature>
<dbReference type="GO" id="GO:0016567">
    <property type="term" value="P:protein ubiquitination"/>
    <property type="evidence" value="ECO:0007669"/>
    <property type="project" value="TreeGrafter"/>
</dbReference>
<organism evidence="6 7">
    <name type="scientific">Toxocara canis</name>
    <name type="common">Canine roundworm</name>
    <dbReference type="NCBI Taxonomy" id="6265"/>
    <lineage>
        <taxon>Eukaryota</taxon>
        <taxon>Metazoa</taxon>
        <taxon>Ecdysozoa</taxon>
        <taxon>Nematoda</taxon>
        <taxon>Chromadorea</taxon>
        <taxon>Rhabditida</taxon>
        <taxon>Spirurina</taxon>
        <taxon>Ascaridomorpha</taxon>
        <taxon>Ascaridoidea</taxon>
        <taxon>Toxocaridae</taxon>
        <taxon>Toxocara</taxon>
    </lineage>
</organism>
<evidence type="ECO:0000313" key="6">
    <source>
        <dbReference type="EMBL" id="KHN87700.1"/>
    </source>
</evidence>
<reference evidence="6 7" key="1">
    <citation type="submission" date="2014-11" db="EMBL/GenBank/DDBJ databases">
        <title>Genetic blueprint of the zoonotic pathogen Toxocara canis.</title>
        <authorList>
            <person name="Zhu X.-Q."/>
            <person name="Korhonen P.K."/>
            <person name="Cai H."/>
            <person name="Young N.D."/>
            <person name="Nejsum P."/>
            <person name="von Samson-Himmelstjerna G."/>
            <person name="Boag P.R."/>
            <person name="Tan P."/>
            <person name="Li Q."/>
            <person name="Min J."/>
            <person name="Yang Y."/>
            <person name="Wang X."/>
            <person name="Fang X."/>
            <person name="Hall R.S."/>
            <person name="Hofmann A."/>
            <person name="Sternberg P.W."/>
            <person name="Jex A.R."/>
            <person name="Gasser R.B."/>
        </authorList>
    </citation>
    <scope>NUCLEOTIDE SEQUENCE [LARGE SCALE GENOMIC DNA]</scope>
    <source>
        <strain evidence="6">PN_DK_2014</strain>
    </source>
</reference>
<feature type="compositionally biased region" description="Polar residues" evidence="4">
    <location>
        <begin position="658"/>
        <end position="678"/>
    </location>
</feature>
<dbReference type="GO" id="GO:0061630">
    <property type="term" value="F:ubiquitin protein ligase activity"/>
    <property type="evidence" value="ECO:0007669"/>
    <property type="project" value="InterPro"/>
</dbReference>
<dbReference type="PANTHER" id="PTHR22938">
    <property type="entry name" value="ZINC FINGER PROTEIN 598"/>
    <property type="match status" value="1"/>
</dbReference>
<dbReference type="Proteomes" id="UP000031036">
    <property type="component" value="Unassembled WGS sequence"/>
</dbReference>
<dbReference type="InterPro" id="IPR044288">
    <property type="entry name" value="ZNF598/HEL2"/>
</dbReference>
<feature type="region of interest" description="Disordered" evidence="4">
    <location>
        <begin position="1"/>
        <end position="57"/>
    </location>
</feature>
<feature type="compositionally biased region" description="Pro residues" evidence="4">
    <location>
        <begin position="805"/>
        <end position="817"/>
    </location>
</feature>
<dbReference type="Gene3D" id="3.30.40.10">
    <property type="entry name" value="Zinc/RING finger domain, C3HC4 (zinc finger)"/>
    <property type="match status" value="1"/>
</dbReference>
<name>A0A0B2W3E5_TOXCA</name>
<sequence length="847" mass="93044">MAVSSVDAVKTGSRMPHSDSTHAHTNEARRRFPRNNNTRRRDGAGSSRGGGYAHNRRGHVAPKKQMLTLDECQHLFAGVPSRTHHGSVKMQGELTECDICCRESDLFAIGECSHPLCMECGIRLRILSKADTCPKCRAVLETMYFVPYAGDWSTFVMPKDFVEHADCERYKIKFANDYAVKCYDSYLAHVCIICEKKDVKREFPTFAALNQHVWMVHRFEFCEICAEHLNLLSRERRIYSRLDLERHLETGDPDDKSQKGHPLCLFCEKRFLDDEFRYKHLRKDHFFCQICDADGFSNYFFPEHKDLLRHYRKQHVICEEGECKQLGIAFRTDTELKLHKSRDHAAGRQTLNLDFHYTDRNLSGTSRGGRGGAQRGAPANRGNTIAQRNLPRVGVVPSEQPSAPARTPETVDVVIVPSAQNRPTAPSLRYSCAPVFRMEGNDFPRLGAAGPSSVRNQPRPQLGTSNQPVVTTPASACTTASTNPSAQGSSSSAIVGCMVPERNTAKKKPLPKPDIWPEEVVPSNWEERDVENSAEEEKLKPIGKKAKGNMGTEEKEENSARKKKNKKEKVKQQQQKQPANARVLETGSTDGKPATVGKRLQSNDKEPEATVTATESCGTLMTATAGSQKRSDNSEQQKAREKRKEAEPDQADPFPTLGGNTSDGKIESSEQPSATFATSFSQMLSSAFSSLIGGGSNCPPTETNTKQRDFGENEANEVEEFPSLGGNVQQGEAKSLPSAWTKGAPDLASDKGAQNAKKHPIKTLPVPDVWCDRSAELQMTEKGQASTVLPAGLGAPPGLGVQPGLAPPPGFGPPPGFEAPSVSGGSAVIKASGFFKIGWKGVPGYFF</sequence>
<dbReference type="PROSITE" id="PS50089">
    <property type="entry name" value="ZF_RING_2"/>
    <property type="match status" value="1"/>
</dbReference>
<feature type="compositionally biased region" description="Basic and acidic residues" evidence="4">
    <location>
        <begin position="629"/>
        <end position="647"/>
    </location>
</feature>
<feature type="region of interest" description="Disordered" evidence="4">
    <location>
        <begin position="803"/>
        <end position="822"/>
    </location>
</feature>
<dbReference type="GO" id="GO:0072344">
    <property type="term" value="P:rescue of stalled ribosome"/>
    <property type="evidence" value="ECO:0007669"/>
    <property type="project" value="InterPro"/>
</dbReference>
<evidence type="ECO:0000313" key="7">
    <source>
        <dbReference type="Proteomes" id="UP000031036"/>
    </source>
</evidence>
<dbReference type="EMBL" id="JPKZ01000358">
    <property type="protein sequence ID" value="KHN87700.1"/>
    <property type="molecule type" value="Genomic_DNA"/>
</dbReference>
<feature type="region of interest" description="Disordered" evidence="4">
    <location>
        <begin position="504"/>
        <end position="760"/>
    </location>
</feature>
<feature type="compositionally biased region" description="Low complexity" evidence="4">
    <location>
        <begin position="679"/>
        <end position="691"/>
    </location>
</feature>
<feature type="compositionally biased region" description="Basic and acidic residues" evidence="4">
    <location>
        <begin position="525"/>
        <end position="540"/>
    </location>
</feature>
<evidence type="ECO:0000256" key="2">
    <source>
        <dbReference type="ARBA" id="ARBA00022833"/>
    </source>
</evidence>
<comment type="caution">
    <text evidence="6">The sequence shown here is derived from an EMBL/GenBank/DDBJ whole genome shotgun (WGS) entry which is preliminary data.</text>
</comment>
<dbReference type="OMA" id="SYCHICT"/>
<feature type="compositionally biased region" description="Polar residues" evidence="4">
    <location>
        <begin position="611"/>
        <end position="628"/>
    </location>
</feature>
<dbReference type="AlphaFoldDB" id="A0A0B2W3E5"/>